<dbReference type="CDD" id="cd09913">
    <property type="entry name" value="EHD"/>
    <property type="match status" value="1"/>
</dbReference>
<reference evidence="13 14" key="1">
    <citation type="journal article" date="2024" name="Nat. Commun.">
        <title>Phylogenomics reveals the evolutionary origins of lichenization in chlorophyte algae.</title>
        <authorList>
            <person name="Puginier C."/>
            <person name="Libourel C."/>
            <person name="Otte J."/>
            <person name="Skaloud P."/>
            <person name="Haon M."/>
            <person name="Grisel S."/>
            <person name="Petersen M."/>
            <person name="Berrin J.G."/>
            <person name="Delaux P.M."/>
            <person name="Dal Grande F."/>
            <person name="Keller J."/>
        </authorList>
    </citation>
    <scope>NUCLEOTIDE SEQUENCE [LARGE SCALE GENOMIC DNA]</scope>
    <source>
        <strain evidence="13 14">SAG 216-7</strain>
    </source>
</reference>
<dbReference type="InterPro" id="IPR027417">
    <property type="entry name" value="P-loop_NTPase"/>
</dbReference>
<comment type="subcellular location">
    <subcellularLocation>
        <location evidence="1">Cell membrane</location>
        <topology evidence="1">Peripheral membrane protein</topology>
        <orientation evidence="1">Cytoplasmic side</orientation>
    </subcellularLocation>
    <subcellularLocation>
        <location evidence="2">Endosome membrane</location>
        <topology evidence="2">Peripheral membrane protein</topology>
    </subcellularLocation>
</comment>
<dbReference type="Gene3D" id="3.40.50.300">
    <property type="entry name" value="P-loop containing nucleotide triphosphate hydrolases"/>
    <property type="match status" value="1"/>
</dbReference>
<dbReference type="InterPro" id="IPR002048">
    <property type="entry name" value="EF_hand_dom"/>
</dbReference>
<feature type="domain" description="EF-hand" evidence="11">
    <location>
        <begin position="17"/>
        <end position="52"/>
    </location>
</feature>
<keyword evidence="14" id="KW-1185">Reference proteome</keyword>
<evidence type="ECO:0000256" key="2">
    <source>
        <dbReference type="ARBA" id="ARBA00004481"/>
    </source>
</evidence>
<evidence type="ECO:0000256" key="5">
    <source>
        <dbReference type="ARBA" id="ARBA00022741"/>
    </source>
</evidence>
<evidence type="ECO:0000259" key="10">
    <source>
        <dbReference type="PROSITE" id="PS50031"/>
    </source>
</evidence>
<feature type="domain" description="EH" evidence="10">
    <location>
        <begin position="18"/>
        <end position="114"/>
    </location>
</feature>
<dbReference type="InterPro" id="IPR031692">
    <property type="entry name" value="EHD_N"/>
</dbReference>
<feature type="compositionally biased region" description="Pro residues" evidence="9">
    <location>
        <begin position="161"/>
        <end position="172"/>
    </location>
</feature>
<dbReference type="SMART" id="SM00027">
    <property type="entry name" value="EH"/>
    <property type="match status" value="1"/>
</dbReference>
<dbReference type="Pfam" id="PF00350">
    <property type="entry name" value="Dynamin_N"/>
    <property type="match status" value="1"/>
</dbReference>
<sequence>MARNPFGSHDNLPRNLDNEHKFSEWFRVADKDADGKLTGADAVKFFERSGLPRELLAKVWSLADSSRRGYLDLKGFIKAMDLISVAQETGEVSADAYTMAYNESGGILPPPNMVGIEDQVEQLRMEEAESNPFAVNGAPLTRPGADTDTYSGAPSPGQQPFRPPAIIPPAPSPSRSMASTPSSRTPGSARKSGWSRSRTTKKSRLSTAECTSIVDGLKLIYFSKIRPLEEMYKFGAFFSSYLNESDFYAKPSVLLLGQYSTGKTTFIKHLLGREYPGIHIGPEPTTDRFVVVMHGLEERRTPGNTLIVQPDKPYQGLSQYGNGFLSKFEAAACPNQLLEEVTLVDTPGVLSGEKQRIERTYNFIEVCGWFAARCDLILLLFDPAKLDISDEMKEVIQSLKGHDDKVRVVLNKADQVDMQQLMRVYGALMWSLGKVFRSPEVCKVYIGSFNADKPIQTDLNPAGQELFEKEQADLLQDLFDIPQRACDRKVNEFVKRVRAAKIHTLIIGHLRKQMPAMMGKQKAQEKLLRELPTHFAHVQREHHLPAGDFPDVNRYRDILGGYDLSTFPKLKEKDVRALEDTLSLDIPQLVKQFDNPYG</sequence>
<evidence type="ECO:0000256" key="3">
    <source>
        <dbReference type="ARBA" id="ARBA00022475"/>
    </source>
</evidence>
<dbReference type="Gene3D" id="1.10.238.10">
    <property type="entry name" value="EF-hand"/>
    <property type="match status" value="1"/>
</dbReference>
<keyword evidence="3" id="KW-1003">Cell membrane</keyword>
<dbReference type="PANTHER" id="PTHR11216">
    <property type="entry name" value="EH DOMAIN"/>
    <property type="match status" value="1"/>
</dbReference>
<dbReference type="CDD" id="cd00052">
    <property type="entry name" value="EH"/>
    <property type="match status" value="1"/>
</dbReference>
<dbReference type="InterPro" id="IPR045063">
    <property type="entry name" value="Dynamin_N"/>
</dbReference>
<evidence type="ECO:0000313" key="13">
    <source>
        <dbReference type="EMBL" id="KAK9905113.1"/>
    </source>
</evidence>
<dbReference type="InterPro" id="IPR040990">
    <property type="entry name" value="DUF5600"/>
</dbReference>
<evidence type="ECO:0000313" key="14">
    <source>
        <dbReference type="Proteomes" id="UP001491310"/>
    </source>
</evidence>
<dbReference type="PROSITE" id="PS51718">
    <property type="entry name" value="G_DYNAMIN_2"/>
    <property type="match status" value="1"/>
</dbReference>
<dbReference type="EMBL" id="JALJOT010000012">
    <property type="protein sequence ID" value="KAK9905113.1"/>
    <property type="molecule type" value="Genomic_DNA"/>
</dbReference>
<evidence type="ECO:0000256" key="6">
    <source>
        <dbReference type="ARBA" id="ARBA00022753"/>
    </source>
</evidence>
<name>A0ABR2YH78_9CHLO</name>
<evidence type="ECO:0000256" key="1">
    <source>
        <dbReference type="ARBA" id="ARBA00004413"/>
    </source>
</evidence>
<dbReference type="InterPro" id="IPR011992">
    <property type="entry name" value="EF-hand-dom_pair"/>
</dbReference>
<feature type="compositionally biased region" description="Polar residues" evidence="9">
    <location>
        <begin position="148"/>
        <end position="158"/>
    </location>
</feature>
<dbReference type="PROSITE" id="PS50222">
    <property type="entry name" value="EF_HAND_2"/>
    <property type="match status" value="1"/>
</dbReference>
<keyword evidence="7" id="KW-0106">Calcium</keyword>
<dbReference type="Pfam" id="PF12763">
    <property type="entry name" value="EH"/>
    <property type="match status" value="1"/>
</dbReference>
<dbReference type="PROSITE" id="PS50031">
    <property type="entry name" value="EH"/>
    <property type="match status" value="1"/>
</dbReference>
<evidence type="ECO:0000259" key="12">
    <source>
        <dbReference type="PROSITE" id="PS51718"/>
    </source>
</evidence>
<dbReference type="SUPFAM" id="SSF47473">
    <property type="entry name" value="EF-hand"/>
    <property type="match status" value="1"/>
</dbReference>
<dbReference type="InterPro" id="IPR000261">
    <property type="entry name" value="EH_dom"/>
</dbReference>
<evidence type="ECO:0000256" key="7">
    <source>
        <dbReference type="ARBA" id="ARBA00022837"/>
    </source>
</evidence>
<keyword evidence="8" id="KW-0472">Membrane</keyword>
<dbReference type="Pfam" id="PF18150">
    <property type="entry name" value="DUF5600"/>
    <property type="match status" value="1"/>
</dbReference>
<evidence type="ECO:0000256" key="8">
    <source>
        <dbReference type="ARBA" id="ARBA00023136"/>
    </source>
</evidence>
<organism evidence="13 14">
    <name type="scientific">Coccomyxa subellipsoidea</name>
    <dbReference type="NCBI Taxonomy" id="248742"/>
    <lineage>
        <taxon>Eukaryota</taxon>
        <taxon>Viridiplantae</taxon>
        <taxon>Chlorophyta</taxon>
        <taxon>core chlorophytes</taxon>
        <taxon>Trebouxiophyceae</taxon>
        <taxon>Trebouxiophyceae incertae sedis</taxon>
        <taxon>Coccomyxaceae</taxon>
        <taxon>Coccomyxa</taxon>
    </lineage>
</organism>
<dbReference type="SUPFAM" id="SSF52540">
    <property type="entry name" value="P-loop containing nucleoside triphosphate hydrolases"/>
    <property type="match status" value="1"/>
</dbReference>
<proteinExistence type="predicted"/>
<evidence type="ECO:0000256" key="4">
    <source>
        <dbReference type="ARBA" id="ARBA00022723"/>
    </source>
</evidence>
<accession>A0ABR2YH78</accession>
<dbReference type="Pfam" id="PF16880">
    <property type="entry name" value="EHD_N"/>
    <property type="match status" value="1"/>
</dbReference>
<evidence type="ECO:0000256" key="9">
    <source>
        <dbReference type="SAM" id="MobiDB-lite"/>
    </source>
</evidence>
<protein>
    <submittedName>
        <fullName evidence="13">Uncharacterized protein</fullName>
    </submittedName>
</protein>
<evidence type="ECO:0000259" key="11">
    <source>
        <dbReference type="PROSITE" id="PS50222"/>
    </source>
</evidence>
<feature type="region of interest" description="Disordered" evidence="9">
    <location>
        <begin position="133"/>
        <end position="207"/>
    </location>
</feature>
<dbReference type="PANTHER" id="PTHR11216:SF31">
    <property type="entry name" value="AT21416P"/>
    <property type="match status" value="1"/>
</dbReference>
<feature type="domain" description="Dynamin-type G" evidence="12">
    <location>
        <begin position="247"/>
        <end position="482"/>
    </location>
</feature>
<keyword evidence="5" id="KW-0547">Nucleotide-binding</keyword>
<keyword evidence="4" id="KW-0479">Metal-binding</keyword>
<gene>
    <name evidence="13" type="ORF">WJX75_009848</name>
</gene>
<dbReference type="Gene3D" id="1.10.268.20">
    <property type="match status" value="1"/>
</dbReference>
<keyword evidence="6" id="KW-0967">Endosome</keyword>
<feature type="compositionally biased region" description="Low complexity" evidence="9">
    <location>
        <begin position="173"/>
        <end position="197"/>
    </location>
</feature>
<comment type="caution">
    <text evidence="13">The sequence shown here is derived from an EMBL/GenBank/DDBJ whole genome shotgun (WGS) entry which is preliminary data.</text>
</comment>
<dbReference type="InterPro" id="IPR030381">
    <property type="entry name" value="G_DYNAMIN_dom"/>
</dbReference>
<dbReference type="Proteomes" id="UP001491310">
    <property type="component" value="Unassembled WGS sequence"/>
</dbReference>